<dbReference type="AlphaFoldDB" id="A0AAE4T1Y9"/>
<evidence type="ECO:0000313" key="1">
    <source>
        <dbReference type="EMBL" id="MDV3665456.1"/>
    </source>
</evidence>
<dbReference type="RefSeq" id="WP_407483821.1">
    <property type="nucleotide sequence ID" value="NZ_JBJDLD010000013.1"/>
</dbReference>
<protein>
    <submittedName>
        <fullName evidence="1">Uncharacterized protein</fullName>
    </submittedName>
</protein>
<sequence length="105" mass="12390">MKITFKIDPETLHLVHRIILDNCQTVASTGRRCKKSMHIELWEIFSKKCISYNVNPNGKDRNISLRYHLANEMYELLLTEINRPSLGVYERNKLDILKNKIHPLL</sequence>
<proteinExistence type="predicted"/>
<organism evidence="1 2">
    <name type="scientific">Elizabethkingia anophelis</name>
    <dbReference type="NCBI Taxonomy" id="1117645"/>
    <lineage>
        <taxon>Bacteria</taxon>
        <taxon>Pseudomonadati</taxon>
        <taxon>Bacteroidota</taxon>
        <taxon>Flavobacteriia</taxon>
        <taxon>Flavobacteriales</taxon>
        <taxon>Weeksellaceae</taxon>
        <taxon>Elizabethkingia</taxon>
    </lineage>
</organism>
<dbReference type="EMBL" id="NWGY01000015">
    <property type="protein sequence ID" value="MDV3665456.1"/>
    <property type="molecule type" value="Genomic_DNA"/>
</dbReference>
<accession>A0AAE4T1Y9</accession>
<evidence type="ECO:0000313" key="2">
    <source>
        <dbReference type="Proteomes" id="UP001189000"/>
    </source>
</evidence>
<gene>
    <name evidence="1" type="ORF">CMU51_15505</name>
</gene>
<name>A0AAE4T1Y9_9FLAO</name>
<dbReference type="Proteomes" id="UP001189000">
    <property type="component" value="Unassembled WGS sequence"/>
</dbReference>
<reference evidence="1" key="1">
    <citation type="submission" date="2023-02" db="EMBL/GenBank/DDBJ databases">
        <title>Elizabethkingia anophelis draft genomes.</title>
        <authorList>
            <person name="Nicholson A.C."/>
            <person name="Whitney A.M."/>
            <person name="Humrighouse B.W."/>
            <person name="Villarma A."/>
            <person name="Bell M."/>
            <person name="Mcquiston J."/>
        </authorList>
    </citation>
    <scope>NUCLEOTIDE SEQUENCE</scope>
    <source>
        <strain evidence="1">B4955</strain>
    </source>
</reference>
<comment type="caution">
    <text evidence="1">The sequence shown here is derived from an EMBL/GenBank/DDBJ whole genome shotgun (WGS) entry which is preliminary data.</text>
</comment>